<dbReference type="InterPro" id="IPR011701">
    <property type="entry name" value="MFS"/>
</dbReference>
<reference evidence="6 8" key="2">
    <citation type="submission" date="2016-08" db="EMBL/GenBank/DDBJ databases">
        <authorList>
            <person name="Varghese N."/>
            <person name="Submissions Spin"/>
        </authorList>
    </citation>
    <scope>NUCLEOTIDE SEQUENCE [LARGE SCALE GENOMIC DNA]</scope>
    <source>
        <strain evidence="6 8">HL-109</strain>
    </source>
</reference>
<dbReference type="PATRIC" id="fig|1653334.4.peg.2654"/>
<feature type="transmembrane region" description="Helical" evidence="4">
    <location>
        <begin position="83"/>
        <end position="102"/>
    </location>
</feature>
<evidence type="ECO:0000256" key="3">
    <source>
        <dbReference type="ARBA" id="ARBA00023136"/>
    </source>
</evidence>
<dbReference type="STRING" id="1653334.GA0071312_0035"/>
<name>A0A0P8A0Y2_9HYPH</name>
<gene>
    <name evidence="6" type="ORF">GA0071312_0035</name>
    <name evidence="5" type="ORF">HLUCCO17_07885</name>
</gene>
<feature type="transmembrane region" description="Helical" evidence="4">
    <location>
        <begin position="143"/>
        <end position="166"/>
    </location>
</feature>
<evidence type="ECO:0000313" key="7">
    <source>
        <dbReference type="Proteomes" id="UP000050497"/>
    </source>
</evidence>
<keyword evidence="1 4" id="KW-0812">Transmembrane</keyword>
<feature type="transmembrane region" description="Helical" evidence="4">
    <location>
        <begin position="108"/>
        <end position="131"/>
    </location>
</feature>
<evidence type="ECO:0000256" key="4">
    <source>
        <dbReference type="SAM" id="Phobius"/>
    </source>
</evidence>
<feature type="transmembrane region" description="Helical" evidence="4">
    <location>
        <begin position="314"/>
        <end position="334"/>
    </location>
</feature>
<dbReference type="Pfam" id="PF07690">
    <property type="entry name" value="MFS_1"/>
    <property type="match status" value="1"/>
</dbReference>
<dbReference type="PANTHER" id="PTHR23531:SF1">
    <property type="entry name" value="QUINOLENE RESISTANCE PROTEIN NORA"/>
    <property type="match status" value="1"/>
</dbReference>
<comment type="caution">
    <text evidence="5">The sequence shown here is derived from an EMBL/GenBank/DDBJ whole genome shotgun (WGS) entry which is preliminary data.</text>
</comment>
<reference evidence="5 7" key="1">
    <citation type="submission" date="2015-09" db="EMBL/GenBank/DDBJ databases">
        <title>Identification and resolution of microdiversity through metagenomic sequencing of parallel consortia.</title>
        <authorList>
            <person name="Nelson W.C."/>
            <person name="Romine M.F."/>
            <person name="Lindemann S.R."/>
        </authorList>
    </citation>
    <scope>NUCLEOTIDE SEQUENCE [LARGE SCALE GENOMIC DNA]</scope>
    <source>
        <strain evidence="5">HL-109</strain>
    </source>
</reference>
<sequence>MTMPGETPNPETRMPGALLLALLVSGISLAACYGATFLLAEHLRDQGRDPALAGIAVTTGTVFTIAVALVAGRLAARIGTLRCLALAGLVMALAMLAFALTGRVAGSHLVGGALLGIAWSLFYILAPLPIIARVAAGQRIRDLTYLSGAQMAGLGLAAPLGGSVAAQGLPLAFVYIGFALLASGAAMLLLAIGARRTDGRASPAHAGQGPDDGSILDLARVGAVLATTARVPIVLIGLASCTFAGLATFQSLYAAERGLAFGQFFLVFTLVTVALRFGLAAHLTRLPAERLAVFLLALVVVALALFWLDRGSVPVYLLASALFAAGYGLSYSTLNALAVNRAEAGGAAPAVASQVFTITYFLGLFGFPAIGGLLISMGGTALLLPVLAALATLALALALGMLRMPGVARKSV</sequence>
<feature type="transmembrane region" description="Helical" evidence="4">
    <location>
        <begin position="381"/>
        <end position="402"/>
    </location>
</feature>
<dbReference type="Gene3D" id="1.20.1250.20">
    <property type="entry name" value="MFS general substrate transporter like domains"/>
    <property type="match status" value="1"/>
</dbReference>
<feature type="transmembrane region" description="Helical" evidence="4">
    <location>
        <begin position="259"/>
        <end position="279"/>
    </location>
</feature>
<dbReference type="RefSeq" id="WP_165603924.1">
    <property type="nucleotide sequence ID" value="NZ_FMBM01000001.1"/>
</dbReference>
<dbReference type="EMBL" id="LJSX01000010">
    <property type="protein sequence ID" value="KPQ11048.1"/>
    <property type="molecule type" value="Genomic_DNA"/>
</dbReference>
<dbReference type="PANTHER" id="PTHR23531">
    <property type="entry name" value="QUINOLENE RESISTANCE PROTEIN NORA"/>
    <property type="match status" value="1"/>
</dbReference>
<feature type="transmembrane region" description="Helical" evidence="4">
    <location>
        <begin position="233"/>
        <end position="253"/>
    </location>
</feature>
<organism evidence="5 7">
    <name type="scientific">Saliniramus fredricksonii</name>
    <dbReference type="NCBI Taxonomy" id="1653334"/>
    <lineage>
        <taxon>Bacteria</taxon>
        <taxon>Pseudomonadati</taxon>
        <taxon>Pseudomonadota</taxon>
        <taxon>Alphaproteobacteria</taxon>
        <taxon>Hyphomicrobiales</taxon>
        <taxon>Salinarimonadaceae</taxon>
        <taxon>Saliniramus</taxon>
    </lineage>
</organism>
<evidence type="ECO:0000313" key="6">
    <source>
        <dbReference type="EMBL" id="SCC78017.1"/>
    </source>
</evidence>
<evidence type="ECO:0000313" key="8">
    <source>
        <dbReference type="Proteomes" id="UP000182800"/>
    </source>
</evidence>
<accession>A0A0P8A0Y2</accession>
<dbReference type="Proteomes" id="UP000050497">
    <property type="component" value="Unassembled WGS sequence"/>
</dbReference>
<feature type="transmembrane region" description="Helical" evidence="4">
    <location>
        <begin position="172"/>
        <end position="192"/>
    </location>
</feature>
<evidence type="ECO:0000313" key="5">
    <source>
        <dbReference type="EMBL" id="KPQ11048.1"/>
    </source>
</evidence>
<dbReference type="EMBL" id="FMBM01000001">
    <property type="protein sequence ID" value="SCC78017.1"/>
    <property type="molecule type" value="Genomic_DNA"/>
</dbReference>
<dbReference type="InterPro" id="IPR036259">
    <property type="entry name" value="MFS_trans_sf"/>
</dbReference>
<proteinExistence type="predicted"/>
<protein>
    <submittedName>
        <fullName evidence="5 6">Arabinose efflux permease</fullName>
    </submittedName>
</protein>
<keyword evidence="8" id="KW-1185">Reference proteome</keyword>
<evidence type="ECO:0000256" key="2">
    <source>
        <dbReference type="ARBA" id="ARBA00022989"/>
    </source>
</evidence>
<dbReference type="InterPro" id="IPR052714">
    <property type="entry name" value="MFS_Exporter"/>
</dbReference>
<feature type="transmembrane region" description="Helical" evidence="4">
    <location>
        <begin position="355"/>
        <end position="375"/>
    </location>
</feature>
<feature type="transmembrane region" description="Helical" evidence="4">
    <location>
        <begin position="291"/>
        <end position="308"/>
    </location>
</feature>
<evidence type="ECO:0000256" key="1">
    <source>
        <dbReference type="ARBA" id="ARBA00022692"/>
    </source>
</evidence>
<dbReference type="Proteomes" id="UP000182800">
    <property type="component" value="Unassembled WGS sequence"/>
</dbReference>
<keyword evidence="2 4" id="KW-1133">Transmembrane helix</keyword>
<dbReference type="AlphaFoldDB" id="A0A0P8A0Y2"/>
<feature type="transmembrane region" description="Helical" evidence="4">
    <location>
        <begin position="50"/>
        <end position="71"/>
    </location>
</feature>
<dbReference type="SUPFAM" id="SSF103473">
    <property type="entry name" value="MFS general substrate transporter"/>
    <property type="match status" value="1"/>
</dbReference>
<keyword evidence="3 4" id="KW-0472">Membrane</keyword>
<dbReference type="GO" id="GO:0022857">
    <property type="term" value="F:transmembrane transporter activity"/>
    <property type="evidence" value="ECO:0007669"/>
    <property type="project" value="InterPro"/>
</dbReference>